<evidence type="ECO:0008006" key="3">
    <source>
        <dbReference type="Google" id="ProtNLM"/>
    </source>
</evidence>
<feature type="transmembrane region" description="Helical" evidence="1">
    <location>
        <begin position="16"/>
        <end position="34"/>
    </location>
</feature>
<dbReference type="EMBL" id="GBEZ01023056">
    <property type="protein sequence ID" value="JAC63810.1"/>
    <property type="molecule type" value="Transcribed_RNA"/>
</dbReference>
<keyword evidence="1" id="KW-0472">Membrane</keyword>
<proteinExistence type="predicted"/>
<evidence type="ECO:0000313" key="2">
    <source>
        <dbReference type="EMBL" id="JAC63810.1"/>
    </source>
</evidence>
<keyword evidence="1" id="KW-1133">Transmembrane helix</keyword>
<evidence type="ECO:0000256" key="1">
    <source>
        <dbReference type="SAM" id="Phobius"/>
    </source>
</evidence>
<reference evidence="2" key="1">
    <citation type="submission" date="2014-05" db="EMBL/GenBank/DDBJ databases">
        <title>The transcriptome of the halophilic microalga Tetraselmis sp. GSL018 isolated from the Great Salt Lake, Utah.</title>
        <authorList>
            <person name="Jinkerson R.E."/>
            <person name="D'Adamo S."/>
            <person name="Posewitz M.C."/>
        </authorList>
    </citation>
    <scope>NUCLEOTIDE SEQUENCE</scope>
    <source>
        <strain evidence="2">GSL018</strain>
    </source>
</reference>
<dbReference type="AlphaFoldDB" id="A0A061QZC5"/>
<organism evidence="2">
    <name type="scientific">Tetraselmis sp. GSL018</name>
    <dbReference type="NCBI Taxonomy" id="582737"/>
    <lineage>
        <taxon>Eukaryota</taxon>
        <taxon>Viridiplantae</taxon>
        <taxon>Chlorophyta</taxon>
        <taxon>core chlorophytes</taxon>
        <taxon>Chlorodendrophyceae</taxon>
        <taxon>Chlorodendrales</taxon>
        <taxon>Chlorodendraceae</taxon>
        <taxon>Tetraselmis</taxon>
    </lineage>
</organism>
<gene>
    <name evidence="2" type="ORF">TSPGSL018_19700</name>
</gene>
<name>A0A061QZC5_9CHLO</name>
<keyword evidence="1" id="KW-0812">Transmembrane</keyword>
<sequence>MTQNTMPYAPKSKPHLVFLGVTASCVLCAVPFFFKSVRDREQQVAELRDAQYEAMDAKAAARNQRLSLSGRN</sequence>
<accession>A0A061QZC5</accession>
<protein>
    <recommendedName>
        <fullName evidence="3">Transmembrane protein</fullName>
    </recommendedName>
</protein>